<organism evidence="1 2">
    <name type="scientific">Helicobacter pylori NQ4099</name>
    <dbReference type="NCBI Taxonomy" id="992026"/>
    <lineage>
        <taxon>Bacteria</taxon>
        <taxon>Pseudomonadati</taxon>
        <taxon>Campylobacterota</taxon>
        <taxon>Epsilonproteobacteria</taxon>
        <taxon>Campylobacterales</taxon>
        <taxon>Helicobacteraceae</taxon>
        <taxon>Helicobacter</taxon>
    </lineage>
</organism>
<evidence type="ECO:0000313" key="2">
    <source>
        <dbReference type="Proteomes" id="UP000003402"/>
    </source>
</evidence>
<evidence type="ECO:0000313" key="1">
    <source>
        <dbReference type="EMBL" id="EJB28635.1"/>
    </source>
</evidence>
<accession>J0ISU7</accession>
<dbReference type="Proteomes" id="UP000003402">
    <property type="component" value="Unassembled WGS sequence"/>
</dbReference>
<sequence>MDRVYMGMGLYGGEKIKRLTRERERKRIFKNNNHYKTPSTI</sequence>
<dbReference type="PATRIC" id="fig|992026.3.peg.1206"/>
<reference evidence="1 2" key="1">
    <citation type="journal article" date="2013" name="Pathog. Dis.">
        <title>Genome sequences of 65 Helicobacter pylori strains isolated from asymptomatic individuals and patients with gastric cancer, peptic ulcer disease, or gastritis.</title>
        <authorList>
            <person name="Blanchard T.G."/>
            <person name="Czinn S.J."/>
            <person name="Correa P."/>
            <person name="Nakazawa T."/>
            <person name="Keelan M."/>
            <person name="Morningstar L."/>
            <person name="Santana-Cruz I."/>
            <person name="Maroo A."/>
            <person name="McCracken C."/>
            <person name="Shefchek K."/>
            <person name="Daugherty S."/>
            <person name="Song Y."/>
            <person name="Fraser C.M."/>
            <person name="Fricke W.F."/>
        </authorList>
    </citation>
    <scope>NUCLEOTIDE SEQUENCE [LARGE SCALE GENOMIC DNA]</scope>
    <source>
        <strain evidence="1 2">NQ4099</strain>
    </source>
</reference>
<dbReference type="AlphaFoldDB" id="J0ISU7"/>
<dbReference type="EMBL" id="AKNU01000004">
    <property type="protein sequence ID" value="EJB28635.1"/>
    <property type="molecule type" value="Genomic_DNA"/>
</dbReference>
<protein>
    <submittedName>
        <fullName evidence="1">Uncharacterized protein</fullName>
    </submittedName>
</protein>
<comment type="caution">
    <text evidence="1">The sequence shown here is derived from an EMBL/GenBank/DDBJ whole genome shotgun (WGS) entry which is preliminary data.</text>
</comment>
<proteinExistence type="predicted"/>
<name>J0ISU7_HELPX</name>
<gene>
    <name evidence="1" type="ORF">HPNQ4099_1240</name>
</gene>